<keyword evidence="1" id="KW-0175">Coiled coil</keyword>
<evidence type="ECO:0000256" key="1">
    <source>
        <dbReference type="SAM" id="Coils"/>
    </source>
</evidence>
<evidence type="ECO:0000259" key="2">
    <source>
        <dbReference type="Pfam" id="PF06991"/>
    </source>
</evidence>
<dbReference type="InterPro" id="IPR033194">
    <property type="entry name" value="MFAP1"/>
</dbReference>
<keyword evidence="4" id="KW-1185">Reference proteome</keyword>
<dbReference type="PANTHER" id="PTHR15327">
    <property type="entry name" value="MICROFIBRIL-ASSOCIATED PROTEIN"/>
    <property type="match status" value="1"/>
</dbReference>
<dbReference type="InterPro" id="IPR009730">
    <property type="entry name" value="MFAP1_C"/>
</dbReference>
<name>A0A2U1NB85_ARTAN</name>
<dbReference type="Pfam" id="PF06991">
    <property type="entry name" value="MFAP1"/>
    <property type="match status" value="1"/>
</dbReference>
<proteinExistence type="predicted"/>
<evidence type="ECO:0000313" key="4">
    <source>
        <dbReference type="Proteomes" id="UP000245207"/>
    </source>
</evidence>
<gene>
    <name evidence="3" type="ORF">CTI12_AA279800</name>
</gene>
<comment type="caution">
    <text evidence="3">The sequence shown here is derived from an EMBL/GenBank/DDBJ whole genome shotgun (WGS) entry which is preliminary data.</text>
</comment>
<evidence type="ECO:0000313" key="3">
    <source>
        <dbReference type="EMBL" id="PWA70736.1"/>
    </source>
</evidence>
<protein>
    <submittedName>
        <fullName evidence="3">Microfibrillar-associated protein 1</fullName>
    </submittedName>
</protein>
<reference evidence="3 4" key="1">
    <citation type="journal article" date="2018" name="Mol. Plant">
        <title>The genome of Artemisia annua provides insight into the evolution of Asteraceae family and artemisinin biosynthesis.</title>
        <authorList>
            <person name="Shen Q."/>
            <person name="Zhang L."/>
            <person name="Liao Z."/>
            <person name="Wang S."/>
            <person name="Yan T."/>
            <person name="Shi P."/>
            <person name="Liu M."/>
            <person name="Fu X."/>
            <person name="Pan Q."/>
            <person name="Wang Y."/>
            <person name="Lv Z."/>
            <person name="Lu X."/>
            <person name="Zhang F."/>
            <person name="Jiang W."/>
            <person name="Ma Y."/>
            <person name="Chen M."/>
            <person name="Hao X."/>
            <person name="Li L."/>
            <person name="Tang Y."/>
            <person name="Lv G."/>
            <person name="Zhou Y."/>
            <person name="Sun X."/>
            <person name="Brodelius P.E."/>
            <person name="Rose J.K.C."/>
            <person name="Tang K."/>
        </authorList>
    </citation>
    <scope>NUCLEOTIDE SEQUENCE [LARGE SCALE GENOMIC DNA]</scope>
    <source>
        <strain evidence="4">cv. Huhao1</strain>
        <tissue evidence="3">Leaf</tissue>
    </source>
</reference>
<feature type="coiled-coil region" evidence="1">
    <location>
        <begin position="10"/>
        <end position="40"/>
    </location>
</feature>
<dbReference type="STRING" id="35608.A0A2U1NB85"/>
<sequence length="116" mass="14066">MKPVFVKISERDTIAEREKIEAEEEKIEAEERAIEEFLKMRVEERKVETKQMVVEEIRKDMEIQKNKETEGEIAVVDTDDENLEELYLAWTLREIARIKREREERVYRSWMGQSVF</sequence>
<dbReference type="AlphaFoldDB" id="A0A2U1NB85"/>
<dbReference type="Proteomes" id="UP000245207">
    <property type="component" value="Unassembled WGS sequence"/>
</dbReference>
<organism evidence="3 4">
    <name type="scientific">Artemisia annua</name>
    <name type="common">Sweet wormwood</name>
    <dbReference type="NCBI Taxonomy" id="35608"/>
    <lineage>
        <taxon>Eukaryota</taxon>
        <taxon>Viridiplantae</taxon>
        <taxon>Streptophyta</taxon>
        <taxon>Embryophyta</taxon>
        <taxon>Tracheophyta</taxon>
        <taxon>Spermatophyta</taxon>
        <taxon>Magnoliopsida</taxon>
        <taxon>eudicotyledons</taxon>
        <taxon>Gunneridae</taxon>
        <taxon>Pentapetalae</taxon>
        <taxon>asterids</taxon>
        <taxon>campanulids</taxon>
        <taxon>Asterales</taxon>
        <taxon>Asteraceae</taxon>
        <taxon>Asteroideae</taxon>
        <taxon>Anthemideae</taxon>
        <taxon>Artemisiinae</taxon>
        <taxon>Artemisia</taxon>
    </lineage>
</organism>
<accession>A0A2U1NB85</accession>
<dbReference type="OrthoDB" id="1111734at2759"/>
<dbReference type="EMBL" id="PKPP01003191">
    <property type="protein sequence ID" value="PWA70736.1"/>
    <property type="molecule type" value="Genomic_DNA"/>
</dbReference>
<feature type="domain" description="Micro-fibrillar-associated protein 1 C-terminal" evidence="2">
    <location>
        <begin position="1"/>
        <end position="106"/>
    </location>
</feature>